<comment type="caution">
    <text evidence="17">The sequence shown here is derived from an EMBL/GenBank/DDBJ whole genome shotgun (WGS) entry which is preliminary data.</text>
</comment>
<dbReference type="EMBL" id="MDUX01000046">
    <property type="protein sequence ID" value="KAF7598512.1"/>
    <property type="molecule type" value="Genomic_DNA"/>
</dbReference>
<keyword evidence="7" id="KW-0418">Kinase</keyword>
<dbReference type="GO" id="GO:0016020">
    <property type="term" value="C:membrane"/>
    <property type="evidence" value="ECO:0007669"/>
    <property type="project" value="UniProtKB-SubCell"/>
</dbReference>
<dbReference type="InterPro" id="IPR051315">
    <property type="entry name" value="Bact_Chemotaxis_CheA"/>
</dbReference>
<dbReference type="PROSITE" id="PS50885">
    <property type="entry name" value="HAMP"/>
    <property type="match status" value="1"/>
</dbReference>
<dbReference type="PRINTS" id="PR00344">
    <property type="entry name" value="BCTRLSENSOR"/>
</dbReference>
<dbReference type="SUPFAM" id="SSF55874">
    <property type="entry name" value="ATPase domain of HSP90 chaperone/DNA topoisomerase II/histidine kinase"/>
    <property type="match status" value="1"/>
</dbReference>
<dbReference type="Gene3D" id="1.20.120.160">
    <property type="entry name" value="HPT domain"/>
    <property type="match status" value="1"/>
</dbReference>
<keyword evidence="12" id="KW-0812">Transmembrane</keyword>
<evidence type="ECO:0000259" key="13">
    <source>
        <dbReference type="PROSITE" id="PS50113"/>
    </source>
</evidence>
<proteinExistence type="predicted"/>
<comment type="catalytic activity">
    <reaction evidence="1">
        <text>ATP + protein L-histidine = ADP + protein N-phospho-L-histidine.</text>
        <dbReference type="EC" id="2.7.13.3"/>
    </reaction>
</comment>
<dbReference type="InterPro" id="IPR036641">
    <property type="entry name" value="HPT_dom_sf"/>
</dbReference>
<evidence type="ECO:0000256" key="8">
    <source>
        <dbReference type="ARBA" id="ARBA00023012"/>
    </source>
</evidence>
<evidence type="ECO:0000313" key="16">
    <source>
        <dbReference type="EMBL" id="KAF7598512.1"/>
    </source>
</evidence>
<dbReference type="SUPFAM" id="SSF47226">
    <property type="entry name" value="Histidine-containing phosphotransfer domain, HPT domain"/>
    <property type="match status" value="1"/>
</dbReference>
<dbReference type="InterPro" id="IPR004358">
    <property type="entry name" value="Sig_transdc_His_kin-like_C"/>
</dbReference>
<feature type="transmembrane region" description="Helical" evidence="12">
    <location>
        <begin position="7"/>
        <end position="26"/>
    </location>
</feature>
<evidence type="ECO:0000313" key="17">
    <source>
        <dbReference type="EMBL" id="PAS92257.1"/>
    </source>
</evidence>
<evidence type="ECO:0000256" key="2">
    <source>
        <dbReference type="ARBA" id="ARBA00004370"/>
    </source>
</evidence>
<evidence type="ECO:0000256" key="1">
    <source>
        <dbReference type="ARBA" id="ARBA00000085"/>
    </source>
</evidence>
<dbReference type="Proteomes" id="UP000216107">
    <property type="component" value="Unassembled WGS sequence"/>
</dbReference>
<evidence type="ECO:0000256" key="9">
    <source>
        <dbReference type="ARBA" id="ARBA00035100"/>
    </source>
</evidence>
<dbReference type="PROSITE" id="PS50894">
    <property type="entry name" value="HPT"/>
    <property type="match status" value="1"/>
</dbReference>
<dbReference type="Gene3D" id="3.30.450.20">
    <property type="entry name" value="PAS domain"/>
    <property type="match status" value="1"/>
</dbReference>
<evidence type="ECO:0000256" key="10">
    <source>
        <dbReference type="PROSITE-ProRule" id="PRU00110"/>
    </source>
</evidence>
<dbReference type="Gene3D" id="3.30.565.10">
    <property type="entry name" value="Histidine kinase-like ATPase, C-terminal domain"/>
    <property type="match status" value="1"/>
</dbReference>
<evidence type="ECO:0000256" key="7">
    <source>
        <dbReference type="ARBA" id="ARBA00022777"/>
    </source>
</evidence>
<reference evidence="16 19" key="1">
    <citation type="submission" date="2016-08" db="EMBL/GenBank/DDBJ databases">
        <title>Candidatus Dactylopiibacterium carminicum genome sequence.</title>
        <authorList>
            <person name="Ramirez-Puebla S.T."/>
            <person name="Ormeno-Orrillo E."/>
            <person name="Vera-Ponce De Leon A."/>
            <person name="Luis L."/>
            <person name="Sanchez-Flores A."/>
            <person name="Monica R."/>
            <person name="Martinez-Romero E."/>
        </authorList>
    </citation>
    <scope>NUCLEOTIDE SEQUENCE [LARGE SCALE GENOMIC DNA]</scope>
    <source>
        <strain evidence="16">END1</strain>
    </source>
</reference>
<evidence type="ECO:0000259" key="14">
    <source>
        <dbReference type="PROSITE" id="PS50885"/>
    </source>
</evidence>
<gene>
    <name evidence="16" type="ORF">BGI27_12795</name>
    <name evidence="17" type="ORF">CGU29_12420</name>
</gene>
<evidence type="ECO:0000313" key="18">
    <source>
        <dbReference type="Proteomes" id="UP000216107"/>
    </source>
</evidence>
<comment type="function">
    <text evidence="9">Involved in the transmission of sensory signals from the chemoreceptors to the flagellar motors. CheA is autophosphorylated; it can transfer its phosphate group to either CheB or CheY.</text>
</comment>
<keyword evidence="12" id="KW-1133">Transmembrane helix</keyword>
<keyword evidence="8" id="KW-0902">Two-component regulatory system</keyword>
<evidence type="ECO:0000256" key="5">
    <source>
        <dbReference type="ARBA" id="ARBA00022553"/>
    </source>
</evidence>
<sequence length="806" mass="88284">MKIRHRIASMVIMTLVAILAIGGYAITESRGNAQHVESVTDGVIPTTLASADLVSRAKDIQLNIMALVSAPDAEIASQLKEKLAAQKTAQAEALQRQLEAATDDTQRGLVIQAQESLENYFASIEDTAQLKLAGQAALAEANLFATVAEYQREFGQIIDTLRIEKDRSKDAAIAALRHSLSRTVGALSGVTAAALLLLSFAGGLLYRQVIRPIGHMQAEMSAIAANQDFTRRVPVTREDEIGQSITAFNSMIARIEESSAQLRQKTADIQSMLQNIPQGILTIASQGQVHHEYSAHLESILETRDIAGRNIMELIFANSNLGADSLAQVDAAVAACLGEDLMNFEFNQHLLVGEIEKKMPSGALKVLDISWSPITDGQDSIVRLMLCVRDVTELRKLAAETAEQKRELEIIGEILGVSQEKFHEFISGTLRFIDDSEQLVRQHPEQDAQAVAQLFRNLHTVKGNARTYALQHLTDVVHQAEQTYEALRQPRPEIAWDQQQLLAELAGVRRFVERYARINELSLGRKGPGRRGGVERYLMVDKTQIQETLQRLEAVNIANIHELVAARDAIHKTLRLLGTESIRETLAGILESLPGLAEELGKCAPRVVIEDHGTVIKNQLGATLKNAFMHLLRNALDHGIEGTEERVATGKDPVGLIRLELCVADGALRIRLADDGRGLALARIRERAQQAGFIEPGQTLSDEALAQQIFRPGFSTTQAVTTVSGRGVGMDAVQDFIRREGGQIEIRFTDEAVGADHRRFETLISLPEHFAESVGRKPETTRVAATEPTHTEMPADEPVPGIQPAA</sequence>
<feature type="domain" description="HPt" evidence="15">
    <location>
        <begin position="418"/>
        <end position="519"/>
    </location>
</feature>
<dbReference type="PROSITE" id="PS50113">
    <property type="entry name" value="PAC"/>
    <property type="match status" value="1"/>
</dbReference>
<dbReference type="SMART" id="SM00304">
    <property type="entry name" value="HAMP"/>
    <property type="match status" value="1"/>
</dbReference>
<name>A0A272EQ72_9RHOO</name>
<dbReference type="FunFam" id="3.30.565.10:FF:000016">
    <property type="entry name" value="Chemotaxis protein CheA, putative"/>
    <property type="match status" value="1"/>
</dbReference>
<dbReference type="InterPro" id="IPR000700">
    <property type="entry name" value="PAS-assoc_C"/>
</dbReference>
<feature type="domain" description="HAMP" evidence="14">
    <location>
        <begin position="207"/>
        <end position="260"/>
    </location>
</feature>
<evidence type="ECO:0000256" key="12">
    <source>
        <dbReference type="SAM" id="Phobius"/>
    </source>
</evidence>
<dbReference type="CDD" id="cd00088">
    <property type="entry name" value="HPT"/>
    <property type="match status" value="1"/>
</dbReference>
<keyword evidence="5 10" id="KW-0597">Phosphoprotein</keyword>
<organism evidence="17 18">
    <name type="scientific">Candidatus Dactylopiibacterium carminicum</name>
    <dbReference type="NCBI Taxonomy" id="857335"/>
    <lineage>
        <taxon>Bacteria</taxon>
        <taxon>Pseudomonadati</taxon>
        <taxon>Pseudomonadota</taxon>
        <taxon>Betaproteobacteria</taxon>
        <taxon>Rhodocyclales</taxon>
        <taxon>Rhodocyclaceae</taxon>
        <taxon>Candidatus Dactylopiibacterium</taxon>
    </lineage>
</organism>
<dbReference type="Pfam" id="PF00672">
    <property type="entry name" value="HAMP"/>
    <property type="match status" value="1"/>
</dbReference>
<evidence type="ECO:0000256" key="6">
    <source>
        <dbReference type="ARBA" id="ARBA00022679"/>
    </source>
</evidence>
<dbReference type="PANTHER" id="PTHR43395:SF1">
    <property type="entry name" value="CHEMOTAXIS PROTEIN CHEA"/>
    <property type="match status" value="1"/>
</dbReference>
<dbReference type="SMART" id="SM00073">
    <property type="entry name" value="HPT"/>
    <property type="match status" value="1"/>
</dbReference>
<dbReference type="GO" id="GO:0000155">
    <property type="term" value="F:phosphorelay sensor kinase activity"/>
    <property type="evidence" value="ECO:0007669"/>
    <property type="project" value="UniProtKB-ARBA"/>
</dbReference>
<evidence type="ECO:0000256" key="11">
    <source>
        <dbReference type="SAM" id="MobiDB-lite"/>
    </source>
</evidence>
<dbReference type="SMART" id="SM00387">
    <property type="entry name" value="HATPase_c"/>
    <property type="match status" value="1"/>
</dbReference>
<dbReference type="InterPro" id="IPR003660">
    <property type="entry name" value="HAMP_dom"/>
</dbReference>
<evidence type="ECO:0000259" key="15">
    <source>
        <dbReference type="PROSITE" id="PS50894"/>
    </source>
</evidence>
<accession>A0A272EQ72</accession>
<dbReference type="OrthoDB" id="9146932at2"/>
<feature type="region of interest" description="Disordered" evidence="11">
    <location>
        <begin position="773"/>
        <end position="806"/>
    </location>
</feature>
<dbReference type="AlphaFoldDB" id="A0A272EQ72"/>
<dbReference type="EMBL" id="NMRN01000043">
    <property type="protein sequence ID" value="PAS92257.1"/>
    <property type="molecule type" value="Genomic_DNA"/>
</dbReference>
<dbReference type="InterPro" id="IPR008207">
    <property type="entry name" value="Sig_transdc_His_kin_Hpt_dom"/>
</dbReference>
<dbReference type="PANTHER" id="PTHR43395">
    <property type="entry name" value="SENSOR HISTIDINE KINASE CHEA"/>
    <property type="match status" value="1"/>
</dbReference>
<protein>
    <recommendedName>
        <fullName evidence="4">Chemotaxis protein CheA</fullName>
        <ecNumber evidence="3">2.7.13.3</ecNumber>
    </recommendedName>
</protein>
<feature type="modified residue" description="Phosphohistidine" evidence="10">
    <location>
        <position position="459"/>
    </location>
</feature>
<evidence type="ECO:0000256" key="3">
    <source>
        <dbReference type="ARBA" id="ARBA00012438"/>
    </source>
</evidence>
<dbReference type="SUPFAM" id="SSF158472">
    <property type="entry name" value="HAMP domain-like"/>
    <property type="match status" value="1"/>
</dbReference>
<keyword evidence="12" id="KW-0472">Membrane</keyword>
<dbReference type="Pfam" id="PF01627">
    <property type="entry name" value="Hpt"/>
    <property type="match status" value="1"/>
</dbReference>
<dbReference type="RefSeq" id="WP_095525264.1">
    <property type="nucleotide sequence ID" value="NZ_MDUX01000046.1"/>
</dbReference>
<dbReference type="InterPro" id="IPR003594">
    <property type="entry name" value="HATPase_dom"/>
</dbReference>
<dbReference type="Pfam" id="PF02518">
    <property type="entry name" value="HATPase_c"/>
    <property type="match status" value="1"/>
</dbReference>
<keyword evidence="6" id="KW-0808">Transferase</keyword>
<evidence type="ECO:0000313" key="19">
    <source>
        <dbReference type="Proteomes" id="UP000623509"/>
    </source>
</evidence>
<dbReference type="Proteomes" id="UP000623509">
    <property type="component" value="Unassembled WGS sequence"/>
</dbReference>
<dbReference type="Gene3D" id="6.10.340.10">
    <property type="match status" value="1"/>
</dbReference>
<feature type="domain" description="PAC" evidence="13">
    <location>
        <begin position="351"/>
        <end position="403"/>
    </location>
</feature>
<evidence type="ECO:0000256" key="4">
    <source>
        <dbReference type="ARBA" id="ARBA00021495"/>
    </source>
</evidence>
<dbReference type="EC" id="2.7.13.3" evidence="3"/>
<dbReference type="InterPro" id="IPR036890">
    <property type="entry name" value="HATPase_C_sf"/>
</dbReference>
<reference evidence="17 18" key="2">
    <citation type="submission" date="2017-07" db="EMBL/GenBank/DDBJ databases">
        <title>Candidatus Dactylopiibacterium carminicum, a nitrogen-fixing symbiont of the cochineal insect Dactylopius coccus and Dactylopius opuntiae (Hemiptera: Coccoidea: Dactylopiidae).</title>
        <authorList>
            <person name="Vera A."/>
        </authorList>
    </citation>
    <scope>NUCLEOTIDE SEQUENCE [LARGE SCALE GENOMIC DNA]</scope>
    <source>
        <strain evidence="17 18">NFDCM</strain>
    </source>
</reference>
<comment type="subcellular location">
    <subcellularLocation>
        <location evidence="2">Membrane</location>
    </subcellularLocation>
</comment>
<dbReference type="CDD" id="cd06225">
    <property type="entry name" value="HAMP"/>
    <property type="match status" value="1"/>
</dbReference>
<keyword evidence="19" id="KW-1185">Reference proteome</keyword>